<comment type="catalytic activity">
    <reaction evidence="8 9">
        <text>tRNA(His) + L-histidine + ATP = L-histidyl-tRNA(His) + AMP + diphosphate + H(+)</text>
        <dbReference type="Rhea" id="RHEA:17313"/>
        <dbReference type="Rhea" id="RHEA-COMP:9665"/>
        <dbReference type="Rhea" id="RHEA-COMP:9689"/>
        <dbReference type="ChEBI" id="CHEBI:15378"/>
        <dbReference type="ChEBI" id="CHEBI:30616"/>
        <dbReference type="ChEBI" id="CHEBI:33019"/>
        <dbReference type="ChEBI" id="CHEBI:57595"/>
        <dbReference type="ChEBI" id="CHEBI:78442"/>
        <dbReference type="ChEBI" id="CHEBI:78527"/>
        <dbReference type="ChEBI" id="CHEBI:456215"/>
        <dbReference type="EC" id="6.1.1.21"/>
    </reaction>
</comment>
<comment type="subunit">
    <text evidence="9">Homodimer.</text>
</comment>
<dbReference type="GO" id="GO:0005737">
    <property type="term" value="C:cytoplasm"/>
    <property type="evidence" value="ECO:0007669"/>
    <property type="project" value="UniProtKB-SubCell"/>
</dbReference>
<evidence type="ECO:0000256" key="9">
    <source>
        <dbReference type="HAMAP-Rule" id="MF_00127"/>
    </source>
</evidence>
<feature type="binding site" evidence="10">
    <location>
        <position position="112"/>
    </location>
    <ligand>
        <name>L-histidine</name>
        <dbReference type="ChEBI" id="CHEBI:57595"/>
    </ligand>
</feature>
<dbReference type="EMBL" id="CP016199">
    <property type="protein sequence ID" value="ASS38032.1"/>
    <property type="molecule type" value="Genomic_DNA"/>
</dbReference>
<feature type="binding site" evidence="10">
    <location>
        <position position="126"/>
    </location>
    <ligand>
        <name>L-histidine</name>
        <dbReference type="ChEBI" id="CHEBI:57595"/>
    </ligand>
</feature>
<keyword evidence="3 9" id="KW-0436">Ligase</keyword>
<dbReference type="NCBIfam" id="TIGR00442">
    <property type="entry name" value="hisS"/>
    <property type="match status" value="1"/>
</dbReference>
<name>A0A223ASU2_9FIRM</name>
<keyword evidence="4 9" id="KW-0547">Nucleotide-binding</keyword>
<dbReference type="HAMAP" id="MF_00127">
    <property type="entry name" value="His_tRNA_synth"/>
    <property type="match status" value="1"/>
</dbReference>
<dbReference type="InterPro" id="IPR004516">
    <property type="entry name" value="HisRS/HisZ"/>
</dbReference>
<comment type="similarity">
    <text evidence="1 9">Belongs to the class-II aminoacyl-tRNA synthetase family.</text>
</comment>
<keyword evidence="5 9" id="KW-0067">ATP-binding</keyword>
<evidence type="ECO:0000313" key="12">
    <source>
        <dbReference type="EMBL" id="ASS38032.1"/>
    </source>
</evidence>
<evidence type="ECO:0000259" key="11">
    <source>
        <dbReference type="PROSITE" id="PS50862"/>
    </source>
</evidence>
<dbReference type="Pfam" id="PF13393">
    <property type="entry name" value="tRNA-synt_His"/>
    <property type="match status" value="1"/>
</dbReference>
<dbReference type="InterPro" id="IPR036621">
    <property type="entry name" value="Anticodon-bd_dom_sf"/>
</dbReference>
<keyword evidence="2 9" id="KW-0963">Cytoplasm</keyword>
<dbReference type="CDD" id="cd00859">
    <property type="entry name" value="HisRS_anticodon"/>
    <property type="match status" value="1"/>
</dbReference>
<evidence type="ECO:0000256" key="1">
    <source>
        <dbReference type="ARBA" id="ARBA00008226"/>
    </source>
</evidence>
<dbReference type="InterPro" id="IPR045864">
    <property type="entry name" value="aa-tRNA-synth_II/BPL/LPL"/>
</dbReference>
<dbReference type="SUPFAM" id="SSF52954">
    <property type="entry name" value="Class II aaRS ABD-related"/>
    <property type="match status" value="1"/>
</dbReference>
<feature type="binding site" evidence="10">
    <location>
        <begin position="261"/>
        <end position="262"/>
    </location>
    <ligand>
        <name>L-histidine</name>
        <dbReference type="ChEBI" id="CHEBI:57595"/>
    </ligand>
</feature>
<dbReference type="GO" id="GO:0005524">
    <property type="term" value="F:ATP binding"/>
    <property type="evidence" value="ECO:0007669"/>
    <property type="project" value="UniProtKB-UniRule"/>
</dbReference>
<keyword evidence="13" id="KW-1185">Reference proteome</keyword>
<dbReference type="InterPro" id="IPR041715">
    <property type="entry name" value="HisRS-like_core"/>
</dbReference>
<feature type="binding site" evidence="10">
    <location>
        <position position="130"/>
    </location>
    <ligand>
        <name>L-histidine</name>
        <dbReference type="ChEBI" id="CHEBI:57595"/>
    </ligand>
</feature>
<gene>
    <name evidence="9" type="primary">hisS</name>
    <name evidence="12" type="ORF">AXF17_06060</name>
</gene>
<organism evidence="12 13">
    <name type="scientific">Mogibacterium pumilum</name>
    <dbReference type="NCBI Taxonomy" id="86332"/>
    <lineage>
        <taxon>Bacteria</taxon>
        <taxon>Bacillati</taxon>
        <taxon>Bacillota</taxon>
        <taxon>Clostridia</taxon>
        <taxon>Peptostreptococcales</taxon>
        <taxon>Anaerovoracaceae</taxon>
        <taxon>Mogibacterium</taxon>
    </lineage>
</organism>
<feature type="binding site" evidence="10">
    <location>
        <position position="257"/>
    </location>
    <ligand>
        <name>L-histidine</name>
        <dbReference type="ChEBI" id="CHEBI:57595"/>
    </ligand>
</feature>
<dbReference type="GO" id="GO:0140096">
    <property type="term" value="F:catalytic activity, acting on a protein"/>
    <property type="evidence" value="ECO:0007669"/>
    <property type="project" value="UniProtKB-ARBA"/>
</dbReference>
<evidence type="ECO:0000256" key="6">
    <source>
        <dbReference type="ARBA" id="ARBA00022917"/>
    </source>
</evidence>
<dbReference type="OrthoDB" id="9800814at2"/>
<dbReference type="GO" id="GO:0006427">
    <property type="term" value="P:histidyl-tRNA aminoacylation"/>
    <property type="evidence" value="ECO:0007669"/>
    <property type="project" value="UniProtKB-UniRule"/>
</dbReference>
<dbReference type="Proteomes" id="UP000214689">
    <property type="component" value="Chromosome"/>
</dbReference>
<dbReference type="Gene3D" id="3.40.50.800">
    <property type="entry name" value="Anticodon-binding domain"/>
    <property type="match status" value="1"/>
</dbReference>
<evidence type="ECO:0000256" key="2">
    <source>
        <dbReference type="ARBA" id="ARBA00022490"/>
    </source>
</evidence>
<feature type="domain" description="Aminoacyl-transfer RNA synthetases class-II family profile" evidence="11">
    <location>
        <begin position="1"/>
        <end position="327"/>
    </location>
</feature>
<keyword evidence="7 9" id="KW-0030">Aminoacyl-tRNA synthetase</keyword>
<dbReference type="InterPro" id="IPR015807">
    <property type="entry name" value="His-tRNA-ligase"/>
</dbReference>
<dbReference type="InterPro" id="IPR033656">
    <property type="entry name" value="HisRS_anticodon"/>
</dbReference>
<accession>A0A223ASU2</accession>
<dbReference type="Gene3D" id="3.30.930.10">
    <property type="entry name" value="Bira Bifunctional Protein, Domain 2"/>
    <property type="match status" value="1"/>
</dbReference>
<dbReference type="PROSITE" id="PS50862">
    <property type="entry name" value="AA_TRNA_LIGASE_II"/>
    <property type="match status" value="1"/>
</dbReference>
<dbReference type="AlphaFoldDB" id="A0A223ASU2"/>
<dbReference type="SUPFAM" id="SSF55681">
    <property type="entry name" value="Class II aaRS and biotin synthetases"/>
    <property type="match status" value="1"/>
</dbReference>
<dbReference type="InterPro" id="IPR006195">
    <property type="entry name" value="aa-tRNA-synth_II"/>
</dbReference>
<keyword evidence="6 9" id="KW-0648">Protein biosynthesis</keyword>
<evidence type="ECO:0000256" key="5">
    <source>
        <dbReference type="ARBA" id="ARBA00022840"/>
    </source>
</evidence>
<evidence type="ECO:0000256" key="10">
    <source>
        <dbReference type="PIRSR" id="PIRSR001549-1"/>
    </source>
</evidence>
<sequence length="417" mass="47212">MAIKAPKGTKDLMPKDSYKMQYIEREFYELCRRYGFGEVRTPMFESTELFSRGVGETTDIVQKEMYTFEDLGHRSITLKPEGTSPAVRAFIESHDYAEMQPTKYYYDTPCFRYERPQAGRLREFHQFGVENFGTPDMMADAEVIALASDFIRKVGIEDVELHINSVGCRECRPVYRKALQDYLRPYYEDLSDISKERFEANPMRIIDSKDHHDQEIAADAPYMLDYLCSDCKAAFESLKANLDAMGISYTVDPRIVRGLDYYTKTAFEFVTTKIGAQGTICGGGRYDHLVEEIGGPSIPGVGFGLGKERLLLLMGHNDIIFDDPNVPDISISFIGDKARLYALGLAHNLRVNGIAVAIDTLNRNLKGQMKYANKLAARYSVVIGDDEIERGVVTLKDMKSGEQKEINASDLTKEIEK</sequence>
<dbReference type="PANTHER" id="PTHR43707">
    <property type="entry name" value="HISTIDYL-TRNA SYNTHETASE"/>
    <property type="match status" value="1"/>
</dbReference>
<protein>
    <recommendedName>
        <fullName evidence="9">Histidine--tRNA ligase</fullName>
        <ecNumber evidence="9">6.1.1.21</ecNumber>
    </recommendedName>
    <alternativeName>
        <fullName evidence="9">Histidyl-tRNA synthetase</fullName>
        <shortName evidence="9">HisRS</shortName>
    </alternativeName>
</protein>
<proteinExistence type="inferred from homology"/>
<evidence type="ECO:0000313" key="13">
    <source>
        <dbReference type="Proteomes" id="UP000214689"/>
    </source>
</evidence>
<comment type="subcellular location">
    <subcellularLocation>
        <location evidence="9">Cytoplasm</location>
    </subcellularLocation>
</comment>
<dbReference type="Pfam" id="PF03129">
    <property type="entry name" value="HGTP_anticodon"/>
    <property type="match status" value="1"/>
</dbReference>
<dbReference type="EC" id="6.1.1.21" evidence="9"/>
<dbReference type="GO" id="GO:0016740">
    <property type="term" value="F:transferase activity"/>
    <property type="evidence" value="ECO:0007669"/>
    <property type="project" value="UniProtKB-ARBA"/>
</dbReference>
<dbReference type="PANTHER" id="PTHR43707:SF1">
    <property type="entry name" value="HISTIDINE--TRNA LIGASE, MITOCHONDRIAL-RELATED"/>
    <property type="match status" value="1"/>
</dbReference>
<dbReference type="GO" id="GO:0004821">
    <property type="term" value="F:histidine-tRNA ligase activity"/>
    <property type="evidence" value="ECO:0007669"/>
    <property type="project" value="UniProtKB-UniRule"/>
</dbReference>
<evidence type="ECO:0000256" key="8">
    <source>
        <dbReference type="ARBA" id="ARBA00047639"/>
    </source>
</evidence>
<feature type="binding site" evidence="10">
    <location>
        <begin position="81"/>
        <end position="83"/>
    </location>
    <ligand>
        <name>L-histidine</name>
        <dbReference type="ChEBI" id="CHEBI:57595"/>
    </ligand>
</feature>
<evidence type="ECO:0000256" key="3">
    <source>
        <dbReference type="ARBA" id="ARBA00022598"/>
    </source>
</evidence>
<dbReference type="CDD" id="cd00773">
    <property type="entry name" value="HisRS-like_core"/>
    <property type="match status" value="1"/>
</dbReference>
<reference evidence="13" key="1">
    <citation type="submission" date="2016-05" db="EMBL/GenBank/DDBJ databases">
        <authorList>
            <person name="Holder M.E."/>
            <person name="Ajami N.J."/>
            <person name="Petrosino J.F."/>
        </authorList>
    </citation>
    <scope>NUCLEOTIDE SEQUENCE [LARGE SCALE GENOMIC DNA]</scope>
    <source>
        <strain evidence="13">ATCC 700696</strain>
    </source>
</reference>
<dbReference type="PIRSF" id="PIRSF001549">
    <property type="entry name" value="His-tRNA_synth"/>
    <property type="match status" value="1"/>
</dbReference>
<evidence type="ECO:0000256" key="4">
    <source>
        <dbReference type="ARBA" id="ARBA00022741"/>
    </source>
</evidence>
<evidence type="ECO:0000256" key="7">
    <source>
        <dbReference type="ARBA" id="ARBA00023146"/>
    </source>
</evidence>
<dbReference type="RefSeq" id="WP_094234267.1">
    <property type="nucleotide sequence ID" value="NZ_CP016199.1"/>
</dbReference>
<dbReference type="InterPro" id="IPR004154">
    <property type="entry name" value="Anticodon-bd"/>
</dbReference>